<dbReference type="PANTHER" id="PTHR22916">
    <property type="entry name" value="GLYCOSYLTRANSFERASE"/>
    <property type="match status" value="1"/>
</dbReference>
<dbReference type="EC" id="2.4.-.-" evidence="4"/>
<evidence type="ECO:0000313" key="5">
    <source>
        <dbReference type="Proteomes" id="UP001198200"/>
    </source>
</evidence>
<name>A0AAE3E122_9FIRM</name>
<dbReference type="RefSeq" id="WP_308730912.1">
    <property type="nucleotide sequence ID" value="NZ_JAJEQN010000002.1"/>
</dbReference>
<dbReference type="InterPro" id="IPR036390">
    <property type="entry name" value="WH_DNA-bd_sf"/>
</dbReference>
<reference evidence="4 5" key="1">
    <citation type="submission" date="2021-10" db="EMBL/GenBank/DDBJ databases">
        <title>Anaerobic single-cell dispensing facilitates the cultivation of human gut bacteria.</title>
        <authorList>
            <person name="Afrizal A."/>
        </authorList>
    </citation>
    <scope>NUCLEOTIDE SEQUENCE [LARGE SCALE GENOMIC DNA]</scope>
    <source>
        <strain evidence="4 5">CLA-AA-H224</strain>
    </source>
</reference>
<sequence>MSVKVSIIVPVYNSAKTLRRCADSILNQDFTDYELFLVDDGSTDDSGAICDEYAALDNRVHVIHKNNSGVSDTRNTALDLAHGKYIQFLDSDDWITPDATKLLVRTAEKNNCDLVIADFYRVNGERVSQKGDIDEDAVLSKEEFSHHMMENPADFYYGVIWNKLYRRDIIEKHELRMNAQINWCEDFMFNLEYIRYAERFIALKVPIYYYVKTKGSLVSQSVTISNTVKMKLEIFEYYNNFYKHTFDEAYYEKNRLRIYHFLIDSAKDGFVMPSILPGSKKLGSERTSVSPQALNGHGIFIDAYRSKMLLYRYLESAAIKHDLTLNDACLLLALENPIPFTTKKELANYAQLPLHILSLSLSHLSMRGFIQPLPIQHFSVCLLETATPVLDDLKAAINDFECTCMRDFTKEESCLYRQLSERIHENVLESLR</sequence>
<evidence type="ECO:0000256" key="2">
    <source>
        <dbReference type="ARBA" id="ARBA00022679"/>
    </source>
</evidence>
<dbReference type="GO" id="GO:0016757">
    <property type="term" value="F:glycosyltransferase activity"/>
    <property type="evidence" value="ECO:0007669"/>
    <property type="project" value="UniProtKB-KW"/>
</dbReference>
<dbReference type="SUPFAM" id="SSF46785">
    <property type="entry name" value="Winged helix' DNA-binding domain"/>
    <property type="match status" value="1"/>
</dbReference>
<keyword evidence="5" id="KW-1185">Reference proteome</keyword>
<evidence type="ECO:0000259" key="3">
    <source>
        <dbReference type="Pfam" id="PF00535"/>
    </source>
</evidence>
<feature type="domain" description="Glycosyltransferase 2-like" evidence="3">
    <location>
        <begin position="6"/>
        <end position="172"/>
    </location>
</feature>
<comment type="caution">
    <text evidence="4">The sequence shown here is derived from an EMBL/GenBank/DDBJ whole genome shotgun (WGS) entry which is preliminary data.</text>
</comment>
<dbReference type="InterPro" id="IPR029044">
    <property type="entry name" value="Nucleotide-diphossugar_trans"/>
</dbReference>
<evidence type="ECO:0000313" key="4">
    <source>
        <dbReference type="EMBL" id="MCC2220263.1"/>
    </source>
</evidence>
<proteinExistence type="predicted"/>
<organism evidence="4 5">
    <name type="scientific">Anthropogastromicrobium aceti</name>
    <dbReference type="NCBI Taxonomy" id="2981768"/>
    <lineage>
        <taxon>Bacteria</taxon>
        <taxon>Bacillati</taxon>
        <taxon>Bacillota</taxon>
        <taxon>Clostridia</taxon>
        <taxon>Lachnospirales</taxon>
        <taxon>Lachnospiraceae</taxon>
        <taxon>Anthropogastromicrobium</taxon>
    </lineage>
</organism>
<keyword evidence="1 4" id="KW-0328">Glycosyltransferase</keyword>
<dbReference type="SUPFAM" id="SSF53448">
    <property type="entry name" value="Nucleotide-diphospho-sugar transferases"/>
    <property type="match status" value="1"/>
</dbReference>
<evidence type="ECO:0000256" key="1">
    <source>
        <dbReference type="ARBA" id="ARBA00022676"/>
    </source>
</evidence>
<dbReference type="AlphaFoldDB" id="A0AAE3E122"/>
<dbReference type="PANTHER" id="PTHR22916:SF51">
    <property type="entry name" value="GLYCOSYLTRANSFERASE EPSH-RELATED"/>
    <property type="match status" value="1"/>
</dbReference>
<protein>
    <submittedName>
        <fullName evidence="4">Glycosyltransferase</fullName>
        <ecNumber evidence="4">2.4.-.-</ecNumber>
    </submittedName>
</protein>
<keyword evidence="2 4" id="KW-0808">Transferase</keyword>
<dbReference type="Pfam" id="PF00535">
    <property type="entry name" value="Glycos_transf_2"/>
    <property type="match status" value="1"/>
</dbReference>
<gene>
    <name evidence="4" type="ORF">LKD48_01200</name>
</gene>
<dbReference type="Gene3D" id="3.90.550.10">
    <property type="entry name" value="Spore Coat Polysaccharide Biosynthesis Protein SpsA, Chain A"/>
    <property type="match status" value="1"/>
</dbReference>
<dbReference type="InterPro" id="IPR001173">
    <property type="entry name" value="Glyco_trans_2-like"/>
</dbReference>
<accession>A0AAE3E122</accession>
<dbReference type="Proteomes" id="UP001198200">
    <property type="component" value="Unassembled WGS sequence"/>
</dbReference>
<dbReference type="CDD" id="cd00761">
    <property type="entry name" value="Glyco_tranf_GTA_type"/>
    <property type="match status" value="1"/>
</dbReference>
<dbReference type="EMBL" id="JAJEQN010000002">
    <property type="protein sequence ID" value="MCC2220263.1"/>
    <property type="molecule type" value="Genomic_DNA"/>
</dbReference>